<protein>
    <submittedName>
        <fullName evidence="1">Uncharacterized protein</fullName>
    </submittedName>
</protein>
<organism evidence="1 2">
    <name type="scientific">Halomonas heilongjiangensis</name>
    <dbReference type="NCBI Taxonomy" id="1387883"/>
    <lineage>
        <taxon>Bacteria</taxon>
        <taxon>Pseudomonadati</taxon>
        <taxon>Pseudomonadota</taxon>
        <taxon>Gammaproteobacteria</taxon>
        <taxon>Oceanospirillales</taxon>
        <taxon>Halomonadaceae</taxon>
        <taxon>Halomonas</taxon>
    </lineage>
</organism>
<evidence type="ECO:0000313" key="1">
    <source>
        <dbReference type="EMBL" id="PMR69228.1"/>
    </source>
</evidence>
<comment type="caution">
    <text evidence="1">The sequence shown here is derived from an EMBL/GenBank/DDBJ whole genome shotgun (WGS) entry which is preliminary data.</text>
</comment>
<name>A0A2N7TM79_9GAMM</name>
<evidence type="ECO:0000313" key="2">
    <source>
        <dbReference type="Proteomes" id="UP000235346"/>
    </source>
</evidence>
<sequence length="62" mass="7219">MKCIIKAYTGFRRRRAASCDAGVRKSVESILCLWIGMRRSKSKLIQSLLIRLQLNFMMNIKN</sequence>
<proteinExistence type="predicted"/>
<reference evidence="1 2" key="1">
    <citation type="submission" date="2018-01" db="EMBL/GenBank/DDBJ databases">
        <title>Halomonas endophytica sp. nov., isolated from storage liquid in the stems of Populus euphratica.</title>
        <authorList>
            <person name="Chen C."/>
        </authorList>
    </citation>
    <scope>NUCLEOTIDE SEQUENCE [LARGE SCALE GENOMIC DNA]</scope>
    <source>
        <strain evidence="1 2">DSM 26881</strain>
    </source>
</reference>
<dbReference type="EMBL" id="PNRE01000051">
    <property type="protein sequence ID" value="PMR69228.1"/>
    <property type="molecule type" value="Genomic_DNA"/>
</dbReference>
<keyword evidence="2" id="KW-1185">Reference proteome</keyword>
<dbReference type="Proteomes" id="UP000235346">
    <property type="component" value="Unassembled WGS sequence"/>
</dbReference>
<gene>
    <name evidence="1" type="ORF">C1H66_11650</name>
</gene>
<accession>A0A2N7TM79</accession>
<dbReference type="AlphaFoldDB" id="A0A2N7TM79"/>